<dbReference type="EMBL" id="LWRY01000302">
    <property type="protein sequence ID" value="OCX67715.1"/>
    <property type="molecule type" value="Genomic_DNA"/>
</dbReference>
<sequence>MSIMLESFRATTAEIQAMKAQQKGQAIAIYNGMTGGGKSRYVSKLVEIEAAQEPRGAQSRVADMLDLSEGRISQLLTSEKNRKNGR</sequence>
<dbReference type="Proteomes" id="UP000095008">
    <property type="component" value="Unassembled WGS sequence"/>
</dbReference>
<protein>
    <submittedName>
        <fullName evidence="1">Uncharacterized protein</fullName>
    </submittedName>
</protein>
<keyword evidence="2" id="KW-1185">Reference proteome</keyword>
<name>A0A1C2IZJ7_ACITH</name>
<comment type="caution">
    <text evidence="1">The sequence shown here is derived from an EMBL/GenBank/DDBJ whole genome shotgun (WGS) entry which is preliminary data.</text>
</comment>
<reference evidence="1" key="1">
    <citation type="journal article" date="2016" name="Int. J. Mol. Sci.">
        <title>Comparative genomics of the extreme acidophile Acidithiobacillus thiooxidans reveals intraspecific divergence and niche adaptation.</title>
        <authorList>
            <person name="Zhang X."/>
            <person name="Feng X."/>
            <person name="Tao J."/>
            <person name="Ma L."/>
            <person name="Xiao Y."/>
            <person name="Liang Y."/>
            <person name="Liu X."/>
            <person name="Yin H."/>
        </authorList>
    </citation>
    <scope>NUCLEOTIDE SEQUENCE [LARGE SCALE GENOMIC DNA]</scope>
    <source>
        <strain evidence="1">DXS-W</strain>
    </source>
</reference>
<gene>
    <name evidence="1" type="ORF">A6M23_20000</name>
</gene>
<proteinExistence type="predicted"/>
<accession>A0A1C2IZJ7</accession>
<evidence type="ECO:0000313" key="2">
    <source>
        <dbReference type="Proteomes" id="UP000095008"/>
    </source>
</evidence>
<organism evidence="1 2">
    <name type="scientific">Acidithiobacillus thiooxidans</name>
    <name type="common">Thiobacillus thiooxidans</name>
    <dbReference type="NCBI Taxonomy" id="930"/>
    <lineage>
        <taxon>Bacteria</taxon>
        <taxon>Pseudomonadati</taxon>
        <taxon>Pseudomonadota</taxon>
        <taxon>Acidithiobacillia</taxon>
        <taxon>Acidithiobacillales</taxon>
        <taxon>Acidithiobacillaceae</taxon>
        <taxon>Acidithiobacillus</taxon>
    </lineage>
</organism>
<dbReference type="AlphaFoldDB" id="A0A1C2IZJ7"/>
<evidence type="ECO:0000313" key="1">
    <source>
        <dbReference type="EMBL" id="OCX67715.1"/>
    </source>
</evidence>